<protein>
    <submittedName>
        <fullName evidence="1">Uncharacterized protein</fullName>
    </submittedName>
</protein>
<comment type="caution">
    <text evidence="1">The sequence shown here is derived from an EMBL/GenBank/DDBJ whole genome shotgun (WGS) entry which is preliminary data.</text>
</comment>
<organism evidence="1 2">
    <name type="scientific">Dissostichus mawsoni</name>
    <name type="common">Antarctic cod</name>
    <dbReference type="NCBI Taxonomy" id="36200"/>
    <lineage>
        <taxon>Eukaryota</taxon>
        <taxon>Metazoa</taxon>
        <taxon>Chordata</taxon>
        <taxon>Craniata</taxon>
        <taxon>Vertebrata</taxon>
        <taxon>Euteleostomi</taxon>
        <taxon>Actinopterygii</taxon>
        <taxon>Neopterygii</taxon>
        <taxon>Teleostei</taxon>
        <taxon>Neoteleostei</taxon>
        <taxon>Acanthomorphata</taxon>
        <taxon>Eupercaria</taxon>
        <taxon>Perciformes</taxon>
        <taxon>Notothenioidei</taxon>
        <taxon>Nototheniidae</taxon>
        <taxon>Dissostichus</taxon>
    </lineage>
</organism>
<reference evidence="1 2" key="1">
    <citation type="submission" date="2020-03" db="EMBL/GenBank/DDBJ databases">
        <title>Dissostichus mawsoni Genome sequencing and assembly.</title>
        <authorList>
            <person name="Park H."/>
        </authorList>
    </citation>
    <scope>NUCLEOTIDE SEQUENCE [LARGE SCALE GENOMIC DNA]</scope>
    <source>
        <strain evidence="1">DM0001</strain>
        <tissue evidence="1">Muscle</tissue>
    </source>
</reference>
<gene>
    <name evidence="1" type="ORF">F7725_007618</name>
</gene>
<accession>A0A7J5Y4W2</accession>
<evidence type="ECO:0000313" key="1">
    <source>
        <dbReference type="EMBL" id="KAF3844455.1"/>
    </source>
</evidence>
<name>A0A7J5Y4W2_DISMA</name>
<dbReference type="AlphaFoldDB" id="A0A7J5Y4W2"/>
<proteinExistence type="predicted"/>
<dbReference type="EMBL" id="JAAKFY010000015">
    <property type="protein sequence ID" value="KAF3844455.1"/>
    <property type="molecule type" value="Genomic_DNA"/>
</dbReference>
<dbReference type="OrthoDB" id="8817850at2759"/>
<evidence type="ECO:0000313" key="2">
    <source>
        <dbReference type="Proteomes" id="UP000518266"/>
    </source>
</evidence>
<sequence length="204" mass="23528">MTIKERFLQLCDVQSTTTGEALENLVMKLLEENQLKVEDILVEKLYTFIANSTKRHAAFVETQKAIDPDYNTSFPGNINGFQRSPTERPGSAYTVVDGVLRRVQELRTDKQFTEIFMKATTAAEALDIEIPEQIPGQARRRKVPEKFKYSSTSAGEDHHVLTLEEYYRGKLYFTFLDILRQELERRFRGEGKNSSDILRSSRSH</sequence>
<keyword evidence="2" id="KW-1185">Reference proteome</keyword>
<dbReference type="Proteomes" id="UP000518266">
    <property type="component" value="Unassembled WGS sequence"/>
</dbReference>